<evidence type="ECO:0000256" key="12">
    <source>
        <dbReference type="HAMAP-Rule" id="MF_00278"/>
    </source>
</evidence>
<evidence type="ECO:0000256" key="11">
    <source>
        <dbReference type="ARBA" id="ARBA00049534"/>
    </source>
</evidence>
<evidence type="ECO:0000256" key="4">
    <source>
        <dbReference type="ARBA" id="ARBA00022490"/>
    </source>
</evidence>
<dbReference type="UniPathway" id="UPA00031">
    <property type="reaction ID" value="UER00010"/>
</dbReference>
<dbReference type="GO" id="GO:0000105">
    <property type="term" value="P:L-histidine biosynthetic process"/>
    <property type="evidence" value="ECO:0007669"/>
    <property type="project" value="UniProtKB-UniRule"/>
</dbReference>
<dbReference type="PROSITE" id="PS51273">
    <property type="entry name" value="GATASE_TYPE_1"/>
    <property type="match status" value="1"/>
</dbReference>
<dbReference type="PANTHER" id="PTHR42701">
    <property type="entry name" value="IMIDAZOLE GLYCEROL PHOSPHATE SYNTHASE SUBUNIT HISH"/>
    <property type="match status" value="1"/>
</dbReference>
<comment type="catalytic activity">
    <reaction evidence="11 12">
        <text>L-glutamine + H2O = L-glutamate + NH4(+)</text>
        <dbReference type="Rhea" id="RHEA:15889"/>
        <dbReference type="ChEBI" id="CHEBI:15377"/>
        <dbReference type="ChEBI" id="CHEBI:28938"/>
        <dbReference type="ChEBI" id="CHEBI:29985"/>
        <dbReference type="ChEBI" id="CHEBI:58359"/>
        <dbReference type="EC" id="3.5.1.2"/>
    </reaction>
</comment>
<accession>A0A126Q3H9</accession>
<dbReference type="OrthoDB" id="9807137at2"/>
<evidence type="ECO:0000313" key="15">
    <source>
        <dbReference type="EMBL" id="AMJ99009.1"/>
    </source>
</evidence>
<comment type="subcellular location">
    <subcellularLocation>
        <location evidence="1 12">Cytoplasm</location>
    </subcellularLocation>
</comment>
<dbReference type="Gene3D" id="3.40.50.880">
    <property type="match status" value="1"/>
</dbReference>
<dbReference type="PANTHER" id="PTHR42701:SF1">
    <property type="entry name" value="IMIDAZOLE GLYCEROL PHOSPHATE SYNTHASE SUBUNIT HISH"/>
    <property type="match status" value="1"/>
</dbReference>
<evidence type="ECO:0000256" key="8">
    <source>
        <dbReference type="ARBA" id="ARBA00023102"/>
    </source>
</evidence>
<evidence type="ECO:0000256" key="5">
    <source>
        <dbReference type="ARBA" id="ARBA00022605"/>
    </source>
</evidence>
<dbReference type="EC" id="3.5.1.2" evidence="12"/>
<dbReference type="NCBIfam" id="TIGR01855">
    <property type="entry name" value="IMP_synth_hisH"/>
    <property type="match status" value="1"/>
</dbReference>
<name>A0A126Q3H9_ALTMA</name>
<keyword evidence="4 12" id="KW-0963">Cytoplasm</keyword>
<proteinExistence type="inferred from homology"/>
<keyword evidence="5 12" id="KW-0028">Amino-acid biosynthesis</keyword>
<dbReference type="EMBL" id="CP014323">
    <property type="protein sequence ID" value="AMJ99009.1"/>
    <property type="molecule type" value="Genomic_DNA"/>
</dbReference>
<dbReference type="InterPro" id="IPR029062">
    <property type="entry name" value="Class_I_gatase-like"/>
</dbReference>
<keyword evidence="7 12" id="KW-0315">Glutamine amidotransferase</keyword>
<evidence type="ECO:0000256" key="3">
    <source>
        <dbReference type="ARBA" id="ARBA00011152"/>
    </source>
</evidence>
<sequence>MSVVTPSQRQKIVIVNTGCANISSVRFALERLGVEVDVSDDVNVIKNADKVFLPGVGTAAAAMASIKQKALVETLQSLTQPVLGVCLGMQLMVETSAEGGFQGTGNIDCLNLMPGHVARMESKGVRLPHMGWNTVSHNSGHKEESLFKGIPQDTYFYFVHSFAVPEYEHTLASCTYGNVFSAAINKDNFYGVQFHPERSGEAGAQLLTNFVNL</sequence>
<evidence type="ECO:0000256" key="13">
    <source>
        <dbReference type="PIRSR" id="PIRSR000495-1"/>
    </source>
</evidence>
<dbReference type="HAMAP" id="MF_00278">
    <property type="entry name" value="HisH"/>
    <property type="match status" value="1"/>
</dbReference>
<keyword evidence="9 12" id="KW-0456">Lyase</keyword>
<dbReference type="EC" id="4.3.2.10" evidence="12"/>
<dbReference type="Pfam" id="PF00117">
    <property type="entry name" value="GATase"/>
    <property type="match status" value="1"/>
</dbReference>
<dbReference type="PIRSF" id="PIRSF000495">
    <property type="entry name" value="Amidotransf_hisH"/>
    <property type="match status" value="1"/>
</dbReference>
<comment type="pathway">
    <text evidence="2 12">Amino-acid biosynthesis; L-histidine biosynthesis; L-histidine from 5-phospho-alpha-D-ribose 1-diphosphate: step 5/9.</text>
</comment>
<dbReference type="GO" id="GO:0016829">
    <property type="term" value="F:lyase activity"/>
    <property type="evidence" value="ECO:0007669"/>
    <property type="project" value="UniProtKB-KW"/>
</dbReference>
<feature type="domain" description="Glutamine amidotransferase" evidence="14">
    <location>
        <begin position="17"/>
        <end position="211"/>
    </location>
</feature>
<dbReference type="CDD" id="cd01748">
    <property type="entry name" value="GATase1_IGP_Synthase"/>
    <property type="match status" value="1"/>
</dbReference>
<comment type="catalytic activity">
    <reaction evidence="10 12">
        <text>5-[(5-phospho-1-deoxy-D-ribulos-1-ylimino)methylamino]-1-(5-phospho-beta-D-ribosyl)imidazole-4-carboxamide + L-glutamine = D-erythro-1-(imidazol-4-yl)glycerol 3-phosphate + 5-amino-1-(5-phospho-beta-D-ribosyl)imidazole-4-carboxamide + L-glutamate + H(+)</text>
        <dbReference type="Rhea" id="RHEA:24793"/>
        <dbReference type="ChEBI" id="CHEBI:15378"/>
        <dbReference type="ChEBI" id="CHEBI:29985"/>
        <dbReference type="ChEBI" id="CHEBI:58278"/>
        <dbReference type="ChEBI" id="CHEBI:58359"/>
        <dbReference type="ChEBI" id="CHEBI:58475"/>
        <dbReference type="ChEBI" id="CHEBI:58525"/>
        <dbReference type="EC" id="4.3.2.10"/>
    </reaction>
</comment>
<comment type="function">
    <text evidence="12">IGPS catalyzes the conversion of PRFAR and glutamine to IGP, AICAR and glutamate. The HisH subunit catalyzes the hydrolysis of glutamine to glutamate and ammonia as part of the synthesis of IGP and AICAR. The resulting ammonia molecule is channeled to the active site of HisF.</text>
</comment>
<dbReference type="Proteomes" id="UP000063991">
    <property type="component" value="Chromosome"/>
</dbReference>
<dbReference type="RefSeq" id="WP_061095428.1">
    <property type="nucleotide sequence ID" value="NZ_CP014323.1"/>
</dbReference>
<dbReference type="InterPro" id="IPR010139">
    <property type="entry name" value="Imidazole-glycPsynth_HisH"/>
</dbReference>
<dbReference type="FunFam" id="3.40.50.880:FF:000009">
    <property type="entry name" value="Imidazole glycerol phosphate synthase subunit HisH"/>
    <property type="match status" value="1"/>
</dbReference>
<evidence type="ECO:0000259" key="14">
    <source>
        <dbReference type="Pfam" id="PF00117"/>
    </source>
</evidence>
<reference evidence="15 16" key="1">
    <citation type="submission" date="2015-12" db="EMBL/GenBank/DDBJ databases">
        <authorList>
            <person name="Shamseldin A."/>
            <person name="Moawad H."/>
            <person name="Abd El-Rahim W.M."/>
            <person name="Sadowsky M.J."/>
        </authorList>
    </citation>
    <scope>NUCLEOTIDE SEQUENCE [LARGE SCALE GENOMIC DNA]</scope>
    <source>
        <strain evidence="15 16">D7</strain>
    </source>
</reference>
<organism evidence="15 16">
    <name type="scientific">Alteromonas macleodii</name>
    <name type="common">Pseudoalteromonas macleodii</name>
    <dbReference type="NCBI Taxonomy" id="28108"/>
    <lineage>
        <taxon>Bacteria</taxon>
        <taxon>Pseudomonadati</taxon>
        <taxon>Pseudomonadota</taxon>
        <taxon>Gammaproteobacteria</taxon>
        <taxon>Alteromonadales</taxon>
        <taxon>Alteromonadaceae</taxon>
        <taxon>Alteromonas/Salinimonas group</taxon>
        <taxon>Alteromonas</taxon>
    </lineage>
</organism>
<dbReference type="GO" id="GO:0004359">
    <property type="term" value="F:glutaminase activity"/>
    <property type="evidence" value="ECO:0007669"/>
    <property type="project" value="UniProtKB-EC"/>
</dbReference>
<keyword evidence="6 12" id="KW-0378">Hydrolase</keyword>
<feature type="active site" evidence="12 13">
    <location>
        <position position="197"/>
    </location>
</feature>
<dbReference type="GO" id="GO:0000107">
    <property type="term" value="F:imidazoleglycerol-phosphate synthase activity"/>
    <property type="evidence" value="ECO:0007669"/>
    <property type="project" value="UniProtKB-UniRule"/>
</dbReference>
<evidence type="ECO:0000256" key="6">
    <source>
        <dbReference type="ARBA" id="ARBA00022801"/>
    </source>
</evidence>
<evidence type="ECO:0000256" key="7">
    <source>
        <dbReference type="ARBA" id="ARBA00022962"/>
    </source>
</evidence>
<evidence type="ECO:0000313" key="16">
    <source>
        <dbReference type="Proteomes" id="UP000063991"/>
    </source>
</evidence>
<dbReference type="GO" id="GO:0005737">
    <property type="term" value="C:cytoplasm"/>
    <property type="evidence" value="ECO:0007669"/>
    <property type="project" value="UniProtKB-SubCell"/>
</dbReference>
<dbReference type="AlphaFoldDB" id="A0A126Q3H9"/>
<gene>
    <name evidence="12" type="primary">hisH</name>
    <name evidence="15" type="ORF">AVL55_13030</name>
</gene>
<dbReference type="SUPFAM" id="SSF52317">
    <property type="entry name" value="Class I glutamine amidotransferase-like"/>
    <property type="match status" value="1"/>
</dbReference>
<evidence type="ECO:0000256" key="1">
    <source>
        <dbReference type="ARBA" id="ARBA00004496"/>
    </source>
</evidence>
<feature type="active site" evidence="12 13">
    <location>
        <position position="195"/>
    </location>
</feature>
<evidence type="ECO:0000256" key="2">
    <source>
        <dbReference type="ARBA" id="ARBA00005091"/>
    </source>
</evidence>
<dbReference type="InterPro" id="IPR017926">
    <property type="entry name" value="GATASE"/>
</dbReference>
<keyword evidence="8 12" id="KW-0368">Histidine biosynthesis</keyword>
<protein>
    <recommendedName>
        <fullName evidence="12">Imidazole glycerol phosphate synthase subunit HisH</fullName>
        <ecNumber evidence="12">4.3.2.10</ecNumber>
    </recommendedName>
    <alternativeName>
        <fullName evidence="12">IGP synthase glutaminase subunit</fullName>
        <ecNumber evidence="12">3.5.1.2</ecNumber>
    </alternativeName>
    <alternativeName>
        <fullName evidence="12">IGP synthase subunit HisH</fullName>
    </alternativeName>
    <alternativeName>
        <fullName evidence="12">ImGP synthase subunit HisH</fullName>
        <shortName evidence="12">IGPS subunit HisH</shortName>
    </alternativeName>
</protein>
<comment type="subunit">
    <text evidence="3 12">Heterodimer of HisH and HisF.</text>
</comment>
<evidence type="ECO:0000256" key="10">
    <source>
        <dbReference type="ARBA" id="ARBA00047838"/>
    </source>
</evidence>
<feature type="active site" description="Nucleophile" evidence="12 13">
    <location>
        <position position="86"/>
    </location>
</feature>
<evidence type="ECO:0000256" key="9">
    <source>
        <dbReference type="ARBA" id="ARBA00023239"/>
    </source>
</evidence>